<keyword evidence="1" id="KW-1133">Transmembrane helix</keyword>
<evidence type="ECO:0000313" key="3">
    <source>
        <dbReference type="Proteomes" id="UP000326554"/>
    </source>
</evidence>
<feature type="transmembrane region" description="Helical" evidence="1">
    <location>
        <begin position="21"/>
        <end position="44"/>
    </location>
</feature>
<name>A0A5J5GFV3_9RHOB</name>
<sequence>MAVQILRHAILMVLNNLGDALKATLAPLVAGAVAVMLLFAVLGIDVEALSALSGPGGDPLAQEDLPPEALQNVGSLMIFLLLAALISILCFSWAAVVWHRFILLEEYPPALPSPSGKPVGAYLWRSLLVAILLIVVMIPVSLIGGLLLGPLLAGSPVLATAVFSTVFGVLASYLWLRWAMVLPAVAVGRGLTIRDSWKATGRLGSTILGVSVLTILLNLVLGLLAVPFGASFVALLVNIVVSWFTALVGLSILTTLYGHLIEDRPLVE</sequence>
<feature type="transmembrane region" description="Helical" evidence="1">
    <location>
        <begin position="122"/>
        <end position="147"/>
    </location>
</feature>
<organism evidence="2 3">
    <name type="scientific">Histidinibacterium aquaticum</name>
    <dbReference type="NCBI Taxonomy" id="2613962"/>
    <lineage>
        <taxon>Bacteria</taxon>
        <taxon>Pseudomonadati</taxon>
        <taxon>Pseudomonadota</taxon>
        <taxon>Alphaproteobacteria</taxon>
        <taxon>Rhodobacterales</taxon>
        <taxon>Paracoccaceae</taxon>
        <taxon>Histidinibacterium</taxon>
    </lineage>
</organism>
<keyword evidence="1" id="KW-0812">Transmembrane</keyword>
<dbReference type="AlphaFoldDB" id="A0A5J5GFV3"/>
<gene>
    <name evidence="2" type="ORF">F3S47_14045</name>
</gene>
<comment type="caution">
    <text evidence="2">The sequence shown here is derived from an EMBL/GenBank/DDBJ whole genome shotgun (WGS) entry which is preliminary data.</text>
</comment>
<evidence type="ECO:0000256" key="1">
    <source>
        <dbReference type="SAM" id="Phobius"/>
    </source>
</evidence>
<feature type="transmembrane region" description="Helical" evidence="1">
    <location>
        <begin position="76"/>
        <end position="101"/>
    </location>
</feature>
<dbReference type="RefSeq" id="WP_150445908.1">
    <property type="nucleotide sequence ID" value="NZ_VYQE01000004.1"/>
</dbReference>
<proteinExistence type="predicted"/>
<feature type="transmembrane region" description="Helical" evidence="1">
    <location>
        <begin position="153"/>
        <end position="176"/>
    </location>
</feature>
<feature type="transmembrane region" description="Helical" evidence="1">
    <location>
        <begin position="203"/>
        <end position="226"/>
    </location>
</feature>
<dbReference type="Proteomes" id="UP000326554">
    <property type="component" value="Unassembled WGS sequence"/>
</dbReference>
<keyword evidence="3" id="KW-1185">Reference proteome</keyword>
<reference evidence="2 3" key="1">
    <citation type="submission" date="2019-09" db="EMBL/GenBank/DDBJ databases">
        <authorList>
            <person name="Park J.-S."/>
            <person name="Choi H.-J."/>
        </authorList>
    </citation>
    <scope>NUCLEOTIDE SEQUENCE [LARGE SCALE GENOMIC DNA]</scope>
    <source>
        <strain evidence="2 3">176SS1-4</strain>
    </source>
</reference>
<evidence type="ECO:0000313" key="2">
    <source>
        <dbReference type="EMBL" id="KAA9006890.1"/>
    </source>
</evidence>
<evidence type="ECO:0008006" key="4">
    <source>
        <dbReference type="Google" id="ProtNLM"/>
    </source>
</evidence>
<dbReference type="EMBL" id="VYQE01000004">
    <property type="protein sequence ID" value="KAA9006890.1"/>
    <property type="molecule type" value="Genomic_DNA"/>
</dbReference>
<feature type="transmembrane region" description="Helical" evidence="1">
    <location>
        <begin position="232"/>
        <end position="257"/>
    </location>
</feature>
<protein>
    <recommendedName>
        <fullName evidence="4">Glycerophosphoryl diester phosphodiesterase membrane domain-containing protein</fullName>
    </recommendedName>
</protein>
<keyword evidence="1" id="KW-0472">Membrane</keyword>
<accession>A0A5J5GFV3</accession>